<feature type="transmembrane region" description="Helical" evidence="8">
    <location>
        <begin position="118"/>
        <end position="137"/>
    </location>
</feature>
<comment type="caution">
    <text evidence="10">The sequence shown here is derived from an EMBL/GenBank/DDBJ whole genome shotgun (WGS) entry which is preliminary data.</text>
</comment>
<sequence>MEFSTTTSLTSSVVESNTSFFNNRTERYTGIESYNVPAFVYTVVLTVIGVVGNSHALFINVQRFRYQIKQQRGIRNPYIVFVLSLSILDMFACAVVLPMENADLSSPFTPFSDPMCKFFRYLQFVIHISSVFHIVLISIHCWRQVCYPRKRQLNGKLAIKCCLAFDVLALSVSVMLRFLSGHKTKIIDGETGDICIIGERNAEPTFLRAAMGILSFGFVGSLFIICLSYIALLINKWTGKNANIDNSEGNTDRKRDLQKTTATLIILTVIFVVAYVPFMILAAIKAVDREFQNNLQGASAAAHGIFLRFPLINNVVNPFVYGLKDPGFREKLLQIYPCLRRKETKSKDEASPLN</sequence>
<feature type="domain" description="G-protein coupled receptors family 1 profile" evidence="9">
    <location>
        <begin position="52"/>
        <end position="321"/>
    </location>
</feature>
<evidence type="ECO:0000256" key="6">
    <source>
        <dbReference type="ARBA" id="ARBA00023170"/>
    </source>
</evidence>
<dbReference type="InterPro" id="IPR000276">
    <property type="entry name" value="GPCR_Rhodpsn"/>
</dbReference>
<evidence type="ECO:0000256" key="3">
    <source>
        <dbReference type="ARBA" id="ARBA00022989"/>
    </source>
</evidence>
<dbReference type="GO" id="GO:0005886">
    <property type="term" value="C:plasma membrane"/>
    <property type="evidence" value="ECO:0007669"/>
    <property type="project" value="TreeGrafter"/>
</dbReference>
<evidence type="ECO:0000256" key="4">
    <source>
        <dbReference type="ARBA" id="ARBA00023040"/>
    </source>
</evidence>
<dbReference type="Proteomes" id="UP001186944">
    <property type="component" value="Unassembled WGS sequence"/>
</dbReference>
<dbReference type="AlphaFoldDB" id="A0AA88YDB8"/>
<comment type="subcellular location">
    <subcellularLocation>
        <location evidence="1">Membrane</location>
        <topology evidence="1">Multi-pass membrane protein</topology>
    </subcellularLocation>
</comment>
<organism evidence="10 11">
    <name type="scientific">Pinctada imbricata</name>
    <name type="common">Atlantic pearl-oyster</name>
    <name type="synonym">Pinctada martensii</name>
    <dbReference type="NCBI Taxonomy" id="66713"/>
    <lineage>
        <taxon>Eukaryota</taxon>
        <taxon>Metazoa</taxon>
        <taxon>Spiralia</taxon>
        <taxon>Lophotrochozoa</taxon>
        <taxon>Mollusca</taxon>
        <taxon>Bivalvia</taxon>
        <taxon>Autobranchia</taxon>
        <taxon>Pteriomorphia</taxon>
        <taxon>Pterioida</taxon>
        <taxon>Pterioidea</taxon>
        <taxon>Pteriidae</taxon>
        <taxon>Pinctada</taxon>
    </lineage>
</organism>
<keyword evidence="2 8" id="KW-0812">Transmembrane</keyword>
<evidence type="ECO:0000256" key="7">
    <source>
        <dbReference type="ARBA" id="ARBA00023224"/>
    </source>
</evidence>
<dbReference type="PROSITE" id="PS50262">
    <property type="entry name" value="G_PROTEIN_RECEP_F1_2"/>
    <property type="match status" value="1"/>
</dbReference>
<accession>A0AA88YDB8</accession>
<dbReference type="Gene3D" id="1.20.1070.10">
    <property type="entry name" value="Rhodopsin 7-helix transmembrane proteins"/>
    <property type="match status" value="1"/>
</dbReference>
<dbReference type="PRINTS" id="PR00237">
    <property type="entry name" value="GPCRRHODOPSN"/>
</dbReference>
<evidence type="ECO:0000259" key="9">
    <source>
        <dbReference type="PROSITE" id="PS50262"/>
    </source>
</evidence>
<feature type="transmembrane region" description="Helical" evidence="8">
    <location>
        <begin position="209"/>
        <end position="234"/>
    </location>
</feature>
<keyword evidence="5 8" id="KW-0472">Membrane</keyword>
<evidence type="ECO:0000313" key="11">
    <source>
        <dbReference type="Proteomes" id="UP001186944"/>
    </source>
</evidence>
<dbReference type="Pfam" id="PF00001">
    <property type="entry name" value="7tm_1"/>
    <property type="match status" value="1"/>
</dbReference>
<gene>
    <name evidence="10" type="ORF">FSP39_002049</name>
</gene>
<evidence type="ECO:0000256" key="2">
    <source>
        <dbReference type="ARBA" id="ARBA00022692"/>
    </source>
</evidence>
<evidence type="ECO:0000256" key="8">
    <source>
        <dbReference type="SAM" id="Phobius"/>
    </source>
</evidence>
<dbReference type="InterPro" id="IPR017452">
    <property type="entry name" value="GPCR_Rhodpsn_7TM"/>
</dbReference>
<feature type="transmembrane region" description="Helical" evidence="8">
    <location>
        <begin position="78"/>
        <end position="98"/>
    </location>
</feature>
<evidence type="ECO:0000256" key="5">
    <source>
        <dbReference type="ARBA" id="ARBA00023136"/>
    </source>
</evidence>
<keyword evidence="3 8" id="KW-1133">Transmembrane helix</keyword>
<dbReference type="EMBL" id="VSWD01000006">
    <property type="protein sequence ID" value="KAK3099285.1"/>
    <property type="molecule type" value="Genomic_DNA"/>
</dbReference>
<keyword evidence="7" id="KW-0807">Transducer</keyword>
<dbReference type="CDD" id="cd00637">
    <property type="entry name" value="7tm_classA_rhodopsin-like"/>
    <property type="match status" value="1"/>
</dbReference>
<keyword evidence="6" id="KW-0675">Receptor</keyword>
<keyword evidence="4" id="KW-0297">G-protein coupled receptor</keyword>
<reference evidence="10" key="1">
    <citation type="submission" date="2019-08" db="EMBL/GenBank/DDBJ databases">
        <title>The improved chromosome-level genome for the pearl oyster Pinctada fucata martensii using PacBio sequencing and Hi-C.</title>
        <authorList>
            <person name="Zheng Z."/>
        </authorList>
    </citation>
    <scope>NUCLEOTIDE SEQUENCE</scope>
    <source>
        <strain evidence="10">ZZ-2019</strain>
        <tissue evidence="10">Adductor muscle</tissue>
    </source>
</reference>
<feature type="transmembrane region" description="Helical" evidence="8">
    <location>
        <begin position="157"/>
        <end position="179"/>
    </location>
</feature>
<feature type="transmembrane region" description="Helical" evidence="8">
    <location>
        <begin position="262"/>
        <end position="284"/>
    </location>
</feature>
<name>A0AA88YDB8_PINIB</name>
<dbReference type="PANTHER" id="PTHR45695">
    <property type="entry name" value="LEUCOKININ RECEPTOR-RELATED"/>
    <property type="match status" value="1"/>
</dbReference>
<protein>
    <recommendedName>
        <fullName evidence="9">G-protein coupled receptors family 1 profile domain-containing protein</fullName>
    </recommendedName>
</protein>
<dbReference type="SUPFAM" id="SSF81321">
    <property type="entry name" value="Family A G protein-coupled receptor-like"/>
    <property type="match status" value="1"/>
</dbReference>
<dbReference type="PANTHER" id="PTHR45695:SF9">
    <property type="entry name" value="LEUCOKININ RECEPTOR"/>
    <property type="match status" value="1"/>
</dbReference>
<keyword evidence="11" id="KW-1185">Reference proteome</keyword>
<proteinExistence type="predicted"/>
<dbReference type="GO" id="GO:0004930">
    <property type="term" value="F:G protein-coupled receptor activity"/>
    <property type="evidence" value="ECO:0007669"/>
    <property type="project" value="UniProtKB-KW"/>
</dbReference>
<feature type="transmembrane region" description="Helical" evidence="8">
    <location>
        <begin position="38"/>
        <end position="58"/>
    </location>
</feature>
<evidence type="ECO:0000313" key="10">
    <source>
        <dbReference type="EMBL" id="KAK3099285.1"/>
    </source>
</evidence>
<evidence type="ECO:0000256" key="1">
    <source>
        <dbReference type="ARBA" id="ARBA00004141"/>
    </source>
</evidence>